<dbReference type="RefSeq" id="WP_319008665.1">
    <property type="nucleotide sequence ID" value="NZ_JAWJZF010000293.1"/>
</dbReference>
<organism evidence="3 4">
    <name type="scientific">Streptomyces roseolus</name>
    <dbReference type="NCBI Taxonomy" id="67358"/>
    <lineage>
        <taxon>Bacteria</taxon>
        <taxon>Bacillati</taxon>
        <taxon>Actinomycetota</taxon>
        <taxon>Actinomycetes</taxon>
        <taxon>Kitasatosporales</taxon>
        <taxon>Streptomycetaceae</taxon>
        <taxon>Streptomyces</taxon>
    </lineage>
</organism>
<evidence type="ECO:0000259" key="2">
    <source>
        <dbReference type="SMART" id="SM00860"/>
    </source>
</evidence>
<proteinExistence type="predicted"/>
<feature type="domain" description="Knr4/Smi1-like" evidence="2">
    <location>
        <begin position="162"/>
        <end position="306"/>
    </location>
</feature>
<dbReference type="PANTHER" id="PTHR47432">
    <property type="entry name" value="CELL WALL ASSEMBLY REGULATOR SMI1"/>
    <property type="match status" value="1"/>
</dbReference>
<evidence type="ECO:0000256" key="1">
    <source>
        <dbReference type="SAM" id="MobiDB-lite"/>
    </source>
</evidence>
<evidence type="ECO:0000313" key="4">
    <source>
        <dbReference type="Proteomes" id="UP001278571"/>
    </source>
</evidence>
<name>A0ABU4K307_9ACTN</name>
<comment type="caution">
    <text evidence="3">The sequence shown here is derived from an EMBL/GenBank/DDBJ whole genome shotgun (WGS) entry which is preliminary data.</text>
</comment>
<keyword evidence="4" id="KW-1185">Reference proteome</keyword>
<protein>
    <submittedName>
        <fullName evidence="3">SMI1/KNR4 family protein</fullName>
    </submittedName>
</protein>
<dbReference type="InterPro" id="IPR018958">
    <property type="entry name" value="Knr4/Smi1-like_dom"/>
</dbReference>
<feature type="region of interest" description="Disordered" evidence="1">
    <location>
        <begin position="515"/>
        <end position="549"/>
    </location>
</feature>
<evidence type="ECO:0000313" key="3">
    <source>
        <dbReference type="EMBL" id="MDX2292145.1"/>
    </source>
</evidence>
<dbReference type="EMBL" id="JAWJZF010000293">
    <property type="protein sequence ID" value="MDX2292145.1"/>
    <property type="molecule type" value="Genomic_DNA"/>
</dbReference>
<dbReference type="Pfam" id="PF09346">
    <property type="entry name" value="SMI1_KNR4"/>
    <property type="match status" value="1"/>
</dbReference>
<dbReference type="PANTHER" id="PTHR47432:SF1">
    <property type="entry name" value="CELL WALL ASSEMBLY REGULATOR SMI1"/>
    <property type="match status" value="1"/>
</dbReference>
<gene>
    <name evidence="3" type="ORF">R2363_08175</name>
</gene>
<dbReference type="Proteomes" id="UP001278571">
    <property type="component" value="Unassembled WGS sequence"/>
</dbReference>
<sequence>MTERERAVGEIVAVFAEAAPVGWRRAAFHWQESDGGISMGGGYETADGGQQRLPLRTVHRRLVEPARVLRESCGTSGSTAELECAADGTYRLVVAPTAGTRPGLGGGGIILDPAARLPEPGLAEETGTAAPAGDPEEAVALFRAILARRAALLGGPERLPAPARESAIETAERRLGARLPADLRALYALADGDLVDGRHRDVLGEAGWLSLDGMVAAHAHQAVPDWMGWSLGWDAVILDAEPPRRVRRCTGDPTRIPFLTNEDGNYRAVDLAPARHGHPGQVIVVGRDHAHGATYLTESVTALLRWALGELERGAYEVADGNVWLDRALSSAQRLRPRPGTVAEPPGPEVQEVEARGADGPVDLGALAGAPALRRVTLYGGASARDLTPLRTAPVESLTTALTGTAGGLAPLAGHPRLRALRLTGAAAPVDLAPLRTVPGLCGLALSGVPLADPSVLAELPGLRYLVLDRRQWAALLDAGGAPTGLAAAGLGEPDAGLDETLDLAARLGHPLDAFRAEGTLPSPPVPASARNRQTAATPRSPGAPGPTP</sequence>
<accession>A0ABU4K307</accession>
<dbReference type="SMART" id="SM00860">
    <property type="entry name" value="SMI1_KNR4"/>
    <property type="match status" value="1"/>
</dbReference>
<dbReference type="InterPro" id="IPR051873">
    <property type="entry name" value="KNR4/SMI1_regulator"/>
</dbReference>
<reference evidence="3 4" key="1">
    <citation type="submission" date="2023-10" db="EMBL/GenBank/DDBJ databases">
        <authorList>
            <person name="Wang X.X."/>
        </authorList>
    </citation>
    <scope>NUCLEOTIDE SEQUENCE [LARGE SCALE GENOMIC DNA]</scope>
    <source>
        <strain evidence="3 4">NBRC 12816</strain>
    </source>
</reference>